<comment type="caution">
    <text evidence="1">The sequence shown here is derived from an EMBL/GenBank/DDBJ whole genome shotgun (WGS) entry which is preliminary data.</text>
</comment>
<sequence length="420" mass="47132">MDKKLTAKLIEQTRMQSINFSPLGIGRASSDADVDEYADVDVRGRSFRCERPKVAASGALVPCWHCEACLRVKRAKAIRRGLAGLDKPGIFVLVTLTAPSFVRPGVPVHVASKDGGGRCPLCHKRHGPEYPLSGLPGDFSDVDFMNLAVFNLTVGKRLNNTLTMLRKRVPGAEYFWVKDVQSRLAGHVHLLLRLPEEEWLLKLRLDIDMKRRGKRVLPLFVGGLRDALAPGWGPRLDIRLVGDLDEYAAVPSRSYDDMGGDLGQVSSPVVKDARKVVFYMTRAIMRDGNPDCDRGDGVGRRRRFYRHLVLAAVTNSIARNEIIPSHRCPVASHREAALRPLSWSYMGEKKGNAVRRGLYEEPPRGGEKPMREPVPFNEVTRQPLRKEEDCICRRNRERTKQKGIEHFGLGSHLYGSSRGW</sequence>
<evidence type="ECO:0000313" key="2">
    <source>
        <dbReference type="Proteomes" id="UP000529710"/>
    </source>
</evidence>
<reference evidence="1 2" key="1">
    <citation type="submission" date="2020-02" db="EMBL/GenBank/DDBJ databases">
        <title>Characterization of phylogenetic diversity of novel bifidobacterial species isolated in Czech ZOOs.</title>
        <authorList>
            <person name="Lugli G.A."/>
            <person name="Vera N.B."/>
            <person name="Ventura M."/>
        </authorList>
    </citation>
    <scope>NUCLEOTIDE SEQUENCE [LARGE SCALE GENOMIC DNA]</scope>
    <source>
        <strain evidence="1 2">DSM 109960</strain>
    </source>
</reference>
<dbReference type="RefSeq" id="WP_169080795.1">
    <property type="nucleotide sequence ID" value="NZ_JAAIIF010000018.1"/>
</dbReference>
<dbReference type="EMBL" id="JAAIIF010000018">
    <property type="protein sequence ID" value="NMM96916.1"/>
    <property type="molecule type" value="Genomic_DNA"/>
</dbReference>
<name>A0A7Y0HV70_9BIFI</name>
<gene>
    <name evidence="1" type="ORF">G1C98_1654</name>
</gene>
<dbReference type="AlphaFoldDB" id="A0A7Y0HV70"/>
<organism evidence="1 2">
    <name type="scientific">Bifidobacterium erythrocebi</name>
    <dbReference type="NCBI Taxonomy" id="2675325"/>
    <lineage>
        <taxon>Bacteria</taxon>
        <taxon>Bacillati</taxon>
        <taxon>Actinomycetota</taxon>
        <taxon>Actinomycetes</taxon>
        <taxon>Bifidobacteriales</taxon>
        <taxon>Bifidobacteriaceae</taxon>
        <taxon>Bifidobacterium</taxon>
    </lineage>
</organism>
<keyword evidence="2" id="KW-1185">Reference proteome</keyword>
<proteinExistence type="predicted"/>
<dbReference type="Proteomes" id="UP000529710">
    <property type="component" value="Unassembled WGS sequence"/>
</dbReference>
<evidence type="ECO:0000313" key="1">
    <source>
        <dbReference type="EMBL" id="NMM96916.1"/>
    </source>
</evidence>
<protein>
    <submittedName>
        <fullName evidence="1">Uncharacterized protein</fullName>
    </submittedName>
</protein>
<accession>A0A7Y0HV70</accession>